<evidence type="ECO:0000259" key="4">
    <source>
        <dbReference type="PROSITE" id="PS51827"/>
    </source>
</evidence>
<feature type="domain" description="XRN2-binding (XTBD)" evidence="4">
    <location>
        <begin position="7"/>
        <end position="91"/>
    </location>
</feature>
<dbReference type="Pfam" id="PF11952">
    <property type="entry name" value="XTBD"/>
    <property type="match status" value="1"/>
</dbReference>
<dbReference type="InterPro" id="IPR014720">
    <property type="entry name" value="dsRBD_dom"/>
</dbReference>
<dbReference type="RefSeq" id="XP_002429492.1">
    <property type="nucleotide sequence ID" value="XM_002429447.1"/>
</dbReference>
<reference evidence="5" key="1">
    <citation type="submission" date="2007-04" db="EMBL/GenBank/DDBJ databases">
        <title>Annotation of Pediculus humanus corporis strain USDA.</title>
        <authorList>
            <person name="Kirkness E."/>
            <person name="Hannick L."/>
            <person name="Hass B."/>
            <person name="Bruggner R."/>
            <person name="Lawson D."/>
            <person name="Bidwell S."/>
            <person name="Joardar V."/>
            <person name="Caler E."/>
            <person name="Walenz B."/>
            <person name="Inman J."/>
            <person name="Schobel S."/>
            <person name="Galinsky K."/>
            <person name="Amedeo P."/>
            <person name="Strausberg R."/>
        </authorList>
    </citation>
    <scope>NUCLEOTIDE SEQUENCE</scope>
    <source>
        <strain evidence="5">USDA</strain>
    </source>
</reference>
<proteinExistence type="predicted"/>
<dbReference type="PANTHER" id="PTHR48430:SF1">
    <property type="entry name" value="PARTNER OF XRN-2 PROTEIN 1"/>
    <property type="match status" value="1"/>
</dbReference>
<organism>
    <name type="scientific">Pediculus humanus subsp. corporis</name>
    <name type="common">Body louse</name>
    <dbReference type="NCBI Taxonomy" id="121224"/>
    <lineage>
        <taxon>Eukaryota</taxon>
        <taxon>Metazoa</taxon>
        <taxon>Ecdysozoa</taxon>
        <taxon>Arthropoda</taxon>
        <taxon>Hexapoda</taxon>
        <taxon>Insecta</taxon>
        <taxon>Pterygota</taxon>
        <taxon>Neoptera</taxon>
        <taxon>Paraneoptera</taxon>
        <taxon>Psocodea</taxon>
        <taxon>Troctomorpha</taxon>
        <taxon>Phthiraptera</taxon>
        <taxon>Anoplura</taxon>
        <taxon>Pediculidae</taxon>
        <taxon>Pediculus</taxon>
    </lineage>
</organism>
<dbReference type="PROSITE" id="PS51827">
    <property type="entry name" value="XTBD"/>
    <property type="match status" value="1"/>
</dbReference>
<dbReference type="Proteomes" id="UP000009046">
    <property type="component" value="Unassembled WGS sequence"/>
</dbReference>
<feature type="domain" description="R3H" evidence="3">
    <location>
        <begin position="334"/>
        <end position="398"/>
    </location>
</feature>
<feature type="region of interest" description="Disordered" evidence="1">
    <location>
        <begin position="99"/>
        <end position="148"/>
    </location>
</feature>
<dbReference type="VEuPathDB" id="VectorBase:PHUM434940"/>
<evidence type="ECO:0000259" key="3">
    <source>
        <dbReference type="PROSITE" id="PS51061"/>
    </source>
</evidence>
<dbReference type="OrthoDB" id="2359216at2759"/>
<evidence type="ECO:0000259" key="2">
    <source>
        <dbReference type="PROSITE" id="PS50174"/>
    </source>
</evidence>
<dbReference type="HOGENOM" id="CLU_039663_1_0_1"/>
<dbReference type="PROSITE" id="PS50174">
    <property type="entry name" value="G_PATCH"/>
    <property type="match status" value="1"/>
</dbReference>
<evidence type="ECO:0000313" key="5">
    <source>
        <dbReference type="EMBL" id="EEB16754.1"/>
    </source>
</evidence>
<dbReference type="Pfam" id="PF01585">
    <property type="entry name" value="G-patch"/>
    <property type="match status" value="1"/>
</dbReference>
<evidence type="ECO:0008006" key="8">
    <source>
        <dbReference type="Google" id="ProtNLM"/>
    </source>
</evidence>
<feature type="domain" description="G-patch" evidence="2">
    <location>
        <begin position="282"/>
        <end position="328"/>
    </location>
</feature>
<reference evidence="6" key="3">
    <citation type="submission" date="2020-05" db="UniProtKB">
        <authorList>
            <consortium name="EnsemblMetazoa"/>
        </authorList>
    </citation>
    <scope>IDENTIFICATION</scope>
    <source>
        <strain evidence="6">USDA</strain>
    </source>
</reference>
<dbReference type="InterPro" id="IPR001374">
    <property type="entry name" value="R3H_dom"/>
</dbReference>
<dbReference type="FunCoup" id="E0VTP8">
    <property type="interactions" value="423"/>
</dbReference>
<reference evidence="5" key="2">
    <citation type="submission" date="2007-04" db="EMBL/GenBank/DDBJ databases">
        <title>The genome of the human body louse.</title>
        <authorList>
            <consortium name="The Human Body Louse Genome Consortium"/>
            <person name="Kirkness E."/>
            <person name="Walenz B."/>
            <person name="Hass B."/>
            <person name="Bruggner R."/>
            <person name="Strausberg R."/>
        </authorList>
    </citation>
    <scope>NUCLEOTIDE SEQUENCE</scope>
    <source>
        <strain evidence="5">USDA</strain>
    </source>
</reference>
<dbReference type="SUPFAM" id="SSF82708">
    <property type="entry name" value="R3H domain"/>
    <property type="match status" value="1"/>
</dbReference>
<dbReference type="GO" id="GO:0003676">
    <property type="term" value="F:nucleic acid binding"/>
    <property type="evidence" value="ECO:0007669"/>
    <property type="project" value="UniProtKB-UniRule"/>
</dbReference>
<evidence type="ECO:0000313" key="7">
    <source>
        <dbReference type="Proteomes" id="UP000009046"/>
    </source>
</evidence>
<dbReference type="EMBL" id="AAZO01005313">
    <property type="status" value="NOT_ANNOTATED_CDS"/>
    <property type="molecule type" value="Genomic_DNA"/>
</dbReference>
<dbReference type="EnsemblMetazoa" id="PHUM434940-RA">
    <property type="protein sequence ID" value="PHUM434940-PA"/>
    <property type="gene ID" value="PHUM434940"/>
</dbReference>
<dbReference type="OMA" id="FMLAHKD"/>
<dbReference type="GO" id="GO:0010468">
    <property type="term" value="P:regulation of gene expression"/>
    <property type="evidence" value="ECO:0007669"/>
    <property type="project" value="UniProtKB-ARBA"/>
</dbReference>
<dbReference type="Gene3D" id="3.30.1370.50">
    <property type="entry name" value="R3H-like domain"/>
    <property type="match status" value="1"/>
</dbReference>
<gene>
    <name evidence="6" type="primary">8230562</name>
    <name evidence="5" type="ORF">Phum_PHUM434940</name>
</gene>
<dbReference type="PANTHER" id="PTHR48430">
    <property type="entry name" value="PARTNER OF XRN-2 PROTEIN 1"/>
    <property type="match status" value="1"/>
</dbReference>
<dbReference type="SMART" id="SM00393">
    <property type="entry name" value="R3H"/>
    <property type="match status" value="1"/>
</dbReference>
<evidence type="ECO:0000313" key="6">
    <source>
        <dbReference type="EnsemblMetazoa" id="PHUM434940-PA"/>
    </source>
</evidence>
<dbReference type="InterPro" id="IPR000467">
    <property type="entry name" value="G_patch_dom"/>
</dbReference>
<keyword evidence="7" id="KW-1185">Reference proteome</keyword>
<dbReference type="SMART" id="SM00443">
    <property type="entry name" value="G_patch"/>
    <property type="match status" value="1"/>
</dbReference>
<dbReference type="AlphaFoldDB" id="E0VTP8"/>
<dbReference type="EMBL" id="DS235769">
    <property type="protein sequence ID" value="EEB16754.1"/>
    <property type="molecule type" value="Genomic_DNA"/>
</dbReference>
<dbReference type="Pfam" id="PF00035">
    <property type="entry name" value="dsrm"/>
    <property type="match status" value="1"/>
</dbReference>
<dbReference type="SUPFAM" id="SSF54768">
    <property type="entry name" value="dsRNA-binding domain-like"/>
    <property type="match status" value="1"/>
</dbReference>
<dbReference type="PROSITE" id="PS51061">
    <property type="entry name" value="R3H"/>
    <property type="match status" value="1"/>
</dbReference>
<dbReference type="GeneID" id="8230562"/>
<name>E0VTP8_PEDHC</name>
<evidence type="ECO:0000256" key="1">
    <source>
        <dbReference type="SAM" id="MobiDB-lite"/>
    </source>
</evidence>
<sequence length="426" mass="48337">MSTDWDIDSYKTDYENIEHWELKKKFMLAHKDKFSEDELVSLAQVFANIEFLGCRYPDKTMIRVAELAKGVVEEFREQRKHTLKRTLIGSEEAASAKIKGQNFLKNQEENDSNKGKYSSYHTSTKSKDVEEITIGDSTDEPTSSHVSKRPKYGGVKTFKIEKKCNSSSTSELPLGNFVLFLDADSHPISEIQRSAIINRVTPKWCFDVGPENSKICKIYFNNTFIASGKGKTTKLSKENAAISAISKLRENYFAVKVKYKFFSDKIVSSSDLNAVANEEIKEDNIGRKLMKLMGWEGGGLGSKGQGIQKPVTSNSITIQRGGLGLFKSDETNFEVFKGKIKEHVKNWLQEDTNQDLVFSNEFTLDERKIIHEIAKQFSLKSKSYGKDRNRNLVVFKKTKPLEIVETLKKLGGSSDKYELMYPTKKG</sequence>
<dbReference type="InterPro" id="IPR036867">
    <property type="entry name" value="R3H_dom_sf"/>
</dbReference>
<dbReference type="InterPro" id="IPR021859">
    <property type="entry name" value="XTBD"/>
</dbReference>
<dbReference type="eggNOG" id="KOG1721">
    <property type="taxonomic scope" value="Eukaryota"/>
</dbReference>
<dbReference type="InParanoid" id="E0VTP8"/>
<dbReference type="Pfam" id="PF01424">
    <property type="entry name" value="R3H"/>
    <property type="match status" value="1"/>
</dbReference>
<protein>
    <recommendedName>
        <fullName evidence="8">NF-kappa-B-repressing factor</fullName>
    </recommendedName>
</protein>
<accession>E0VTP8</accession>
<dbReference type="CTD" id="8230562"/>
<dbReference type="KEGG" id="phu:Phum_PHUM434940"/>